<feature type="chain" id="PRO_5002814377" description="dolichol kinase" evidence="11">
    <location>
        <begin position="33"/>
        <end position="455"/>
    </location>
</feature>
<feature type="transmembrane region" description="Helical" evidence="10">
    <location>
        <begin position="350"/>
        <end position="373"/>
    </location>
</feature>
<evidence type="ECO:0000256" key="1">
    <source>
        <dbReference type="ARBA" id="ARBA00004477"/>
    </source>
</evidence>
<gene>
    <name evidence="12" type="primary">Dmoj\GI19069</name>
    <name evidence="12" type="ORF">Dmoj_GI19069</name>
</gene>
<feature type="transmembrane region" description="Helical" evidence="10">
    <location>
        <begin position="255"/>
        <end position="271"/>
    </location>
</feature>
<keyword evidence="13" id="KW-1185">Reference proteome</keyword>
<feature type="signal peptide" evidence="11">
    <location>
        <begin position="1"/>
        <end position="32"/>
    </location>
</feature>
<feature type="transmembrane region" description="Helical" evidence="10">
    <location>
        <begin position="223"/>
        <end position="243"/>
    </location>
</feature>
<dbReference type="HOGENOM" id="CLU_027611_2_1_1"/>
<reference evidence="12 13" key="1">
    <citation type="journal article" date="2007" name="Nature">
        <title>Evolution of genes and genomes on the Drosophila phylogeny.</title>
        <authorList>
            <consortium name="Drosophila 12 Genomes Consortium"/>
            <person name="Clark A.G."/>
            <person name="Eisen M.B."/>
            <person name="Smith D.R."/>
            <person name="Bergman C.M."/>
            <person name="Oliver B."/>
            <person name="Markow T.A."/>
            <person name="Kaufman T.C."/>
            <person name="Kellis M."/>
            <person name="Gelbart W."/>
            <person name="Iyer V.N."/>
            <person name="Pollard D.A."/>
            <person name="Sackton T.B."/>
            <person name="Larracuente A.M."/>
            <person name="Singh N.D."/>
            <person name="Abad J.P."/>
            <person name="Abt D.N."/>
            <person name="Adryan B."/>
            <person name="Aguade M."/>
            <person name="Akashi H."/>
            <person name="Anderson W.W."/>
            <person name="Aquadro C.F."/>
            <person name="Ardell D.H."/>
            <person name="Arguello R."/>
            <person name="Artieri C.G."/>
            <person name="Barbash D.A."/>
            <person name="Barker D."/>
            <person name="Barsanti P."/>
            <person name="Batterham P."/>
            <person name="Batzoglou S."/>
            <person name="Begun D."/>
            <person name="Bhutkar A."/>
            <person name="Blanco E."/>
            <person name="Bosak S.A."/>
            <person name="Bradley R.K."/>
            <person name="Brand A.D."/>
            <person name="Brent M.R."/>
            <person name="Brooks A.N."/>
            <person name="Brown R.H."/>
            <person name="Butlin R.K."/>
            <person name="Caggese C."/>
            <person name="Calvi B.R."/>
            <person name="Bernardo de Carvalho A."/>
            <person name="Caspi A."/>
            <person name="Castrezana S."/>
            <person name="Celniker S.E."/>
            <person name="Chang J.L."/>
            <person name="Chapple C."/>
            <person name="Chatterji S."/>
            <person name="Chinwalla A."/>
            <person name="Civetta A."/>
            <person name="Clifton S.W."/>
            <person name="Comeron J.M."/>
            <person name="Costello J.C."/>
            <person name="Coyne J.A."/>
            <person name="Daub J."/>
            <person name="David R.G."/>
            <person name="Delcher A.L."/>
            <person name="Delehaunty K."/>
            <person name="Do C.B."/>
            <person name="Ebling H."/>
            <person name="Edwards K."/>
            <person name="Eickbush T."/>
            <person name="Evans J.D."/>
            <person name="Filipski A."/>
            <person name="Findeiss S."/>
            <person name="Freyhult E."/>
            <person name="Fulton L."/>
            <person name="Fulton R."/>
            <person name="Garcia A.C."/>
            <person name="Gardiner A."/>
            <person name="Garfield D.A."/>
            <person name="Garvin B.E."/>
            <person name="Gibson G."/>
            <person name="Gilbert D."/>
            <person name="Gnerre S."/>
            <person name="Godfrey J."/>
            <person name="Good R."/>
            <person name="Gotea V."/>
            <person name="Gravely B."/>
            <person name="Greenberg A.J."/>
            <person name="Griffiths-Jones S."/>
            <person name="Gross S."/>
            <person name="Guigo R."/>
            <person name="Gustafson E.A."/>
            <person name="Haerty W."/>
            <person name="Hahn M.W."/>
            <person name="Halligan D.L."/>
            <person name="Halpern A.L."/>
            <person name="Halter G.M."/>
            <person name="Han M.V."/>
            <person name="Heger A."/>
            <person name="Hillier L."/>
            <person name="Hinrichs A.S."/>
            <person name="Holmes I."/>
            <person name="Hoskins R.A."/>
            <person name="Hubisz M.J."/>
            <person name="Hultmark D."/>
            <person name="Huntley M.A."/>
            <person name="Jaffe D.B."/>
            <person name="Jagadeeshan S."/>
            <person name="Jeck W.R."/>
            <person name="Johnson J."/>
            <person name="Jones C.D."/>
            <person name="Jordan W.C."/>
            <person name="Karpen G.H."/>
            <person name="Kataoka E."/>
            <person name="Keightley P.D."/>
            <person name="Kheradpour P."/>
            <person name="Kirkness E.F."/>
            <person name="Koerich L.B."/>
            <person name="Kristiansen K."/>
            <person name="Kudrna D."/>
            <person name="Kulathinal R.J."/>
            <person name="Kumar S."/>
            <person name="Kwok R."/>
            <person name="Lander E."/>
            <person name="Langley C.H."/>
            <person name="Lapoint R."/>
            <person name="Lazzaro B.P."/>
            <person name="Lee S.J."/>
            <person name="Levesque L."/>
            <person name="Li R."/>
            <person name="Lin C.F."/>
            <person name="Lin M.F."/>
            <person name="Lindblad-Toh K."/>
            <person name="Llopart A."/>
            <person name="Long M."/>
            <person name="Low L."/>
            <person name="Lozovsky E."/>
            <person name="Lu J."/>
            <person name="Luo M."/>
            <person name="Machado C.A."/>
            <person name="Makalowski W."/>
            <person name="Marzo M."/>
            <person name="Matsuda M."/>
            <person name="Matzkin L."/>
            <person name="McAllister B."/>
            <person name="McBride C.S."/>
            <person name="McKernan B."/>
            <person name="McKernan K."/>
            <person name="Mendez-Lago M."/>
            <person name="Minx P."/>
            <person name="Mollenhauer M.U."/>
            <person name="Montooth K."/>
            <person name="Mount S.M."/>
            <person name="Mu X."/>
            <person name="Myers E."/>
            <person name="Negre B."/>
            <person name="Newfeld S."/>
            <person name="Nielsen R."/>
            <person name="Noor M.A."/>
            <person name="O'Grady P."/>
            <person name="Pachter L."/>
            <person name="Papaceit M."/>
            <person name="Parisi M.J."/>
            <person name="Parisi M."/>
            <person name="Parts L."/>
            <person name="Pedersen J.S."/>
            <person name="Pesole G."/>
            <person name="Phillippy A.M."/>
            <person name="Ponting C.P."/>
            <person name="Pop M."/>
            <person name="Porcelli D."/>
            <person name="Powell J.R."/>
            <person name="Prohaska S."/>
            <person name="Pruitt K."/>
            <person name="Puig M."/>
            <person name="Quesneville H."/>
            <person name="Ram K.R."/>
            <person name="Rand D."/>
            <person name="Rasmussen M.D."/>
            <person name="Reed L.K."/>
            <person name="Reenan R."/>
            <person name="Reily A."/>
            <person name="Remington K.A."/>
            <person name="Rieger T.T."/>
            <person name="Ritchie M.G."/>
            <person name="Robin C."/>
            <person name="Rogers Y.H."/>
            <person name="Rohde C."/>
            <person name="Rozas J."/>
            <person name="Rubenfield M.J."/>
            <person name="Ruiz A."/>
            <person name="Russo S."/>
            <person name="Salzberg S.L."/>
            <person name="Sanchez-Gracia A."/>
            <person name="Saranga D.J."/>
            <person name="Sato H."/>
            <person name="Schaeffer S.W."/>
            <person name="Schatz M.C."/>
            <person name="Schlenke T."/>
            <person name="Schwartz R."/>
            <person name="Segarra C."/>
            <person name="Singh R.S."/>
            <person name="Sirot L."/>
            <person name="Sirota M."/>
            <person name="Sisneros N.B."/>
            <person name="Smith C.D."/>
            <person name="Smith T.F."/>
            <person name="Spieth J."/>
            <person name="Stage D.E."/>
            <person name="Stark A."/>
            <person name="Stephan W."/>
            <person name="Strausberg R.L."/>
            <person name="Strempel S."/>
            <person name="Sturgill D."/>
            <person name="Sutton G."/>
            <person name="Sutton G.G."/>
            <person name="Tao W."/>
            <person name="Teichmann S."/>
            <person name="Tobari Y.N."/>
            <person name="Tomimura Y."/>
            <person name="Tsolas J.M."/>
            <person name="Valente V.L."/>
            <person name="Venter E."/>
            <person name="Venter J.C."/>
            <person name="Vicario S."/>
            <person name="Vieira F.G."/>
            <person name="Vilella A.J."/>
            <person name="Villasante A."/>
            <person name="Walenz B."/>
            <person name="Wang J."/>
            <person name="Wasserman M."/>
            <person name="Watts T."/>
            <person name="Wilson D."/>
            <person name="Wilson R.K."/>
            <person name="Wing R.A."/>
            <person name="Wolfner M.F."/>
            <person name="Wong A."/>
            <person name="Wong G.K."/>
            <person name="Wu C.I."/>
            <person name="Wu G."/>
            <person name="Yamamoto D."/>
            <person name="Yang H.P."/>
            <person name="Yang S.P."/>
            <person name="Yorke J.A."/>
            <person name="Yoshida K."/>
            <person name="Zdobnov E."/>
            <person name="Zhang P."/>
            <person name="Zhang Y."/>
            <person name="Zimin A.V."/>
            <person name="Baldwin J."/>
            <person name="Abdouelleil A."/>
            <person name="Abdulkadir J."/>
            <person name="Abebe A."/>
            <person name="Abera B."/>
            <person name="Abreu J."/>
            <person name="Acer S.C."/>
            <person name="Aftuck L."/>
            <person name="Alexander A."/>
            <person name="An P."/>
            <person name="Anderson E."/>
            <person name="Anderson S."/>
            <person name="Arachi H."/>
            <person name="Azer M."/>
            <person name="Bachantsang P."/>
            <person name="Barry A."/>
            <person name="Bayul T."/>
            <person name="Berlin A."/>
            <person name="Bessette D."/>
            <person name="Bloom T."/>
            <person name="Blye J."/>
            <person name="Boguslavskiy L."/>
            <person name="Bonnet C."/>
            <person name="Boukhgalter B."/>
            <person name="Bourzgui I."/>
            <person name="Brown A."/>
            <person name="Cahill P."/>
            <person name="Channer S."/>
            <person name="Cheshatsang Y."/>
            <person name="Chuda L."/>
            <person name="Citroen M."/>
            <person name="Collymore A."/>
            <person name="Cooke P."/>
            <person name="Costello M."/>
            <person name="D'Aco K."/>
            <person name="Daza R."/>
            <person name="De Haan G."/>
            <person name="DeGray S."/>
            <person name="DeMaso C."/>
            <person name="Dhargay N."/>
            <person name="Dooley K."/>
            <person name="Dooley E."/>
            <person name="Doricent M."/>
            <person name="Dorje P."/>
            <person name="Dorjee K."/>
            <person name="Dupes A."/>
            <person name="Elong R."/>
            <person name="Falk J."/>
            <person name="Farina A."/>
            <person name="Faro S."/>
            <person name="Ferguson D."/>
            <person name="Fisher S."/>
            <person name="Foley C.D."/>
            <person name="Franke A."/>
            <person name="Friedrich D."/>
            <person name="Gadbois L."/>
            <person name="Gearin G."/>
            <person name="Gearin C.R."/>
            <person name="Giannoukos G."/>
            <person name="Goode T."/>
            <person name="Graham J."/>
            <person name="Grandbois E."/>
            <person name="Grewal S."/>
            <person name="Gyaltsen K."/>
            <person name="Hafez N."/>
            <person name="Hagos B."/>
            <person name="Hall J."/>
            <person name="Henson C."/>
            <person name="Hollinger A."/>
            <person name="Honan T."/>
            <person name="Huard M.D."/>
            <person name="Hughes L."/>
            <person name="Hurhula B."/>
            <person name="Husby M.E."/>
            <person name="Kamat A."/>
            <person name="Kanga B."/>
            <person name="Kashin S."/>
            <person name="Khazanovich D."/>
            <person name="Kisner P."/>
            <person name="Lance K."/>
            <person name="Lara M."/>
            <person name="Lee W."/>
            <person name="Lennon N."/>
            <person name="Letendre F."/>
            <person name="LeVine R."/>
            <person name="Lipovsky A."/>
            <person name="Liu X."/>
            <person name="Liu J."/>
            <person name="Liu S."/>
            <person name="Lokyitsang T."/>
            <person name="Lokyitsang Y."/>
            <person name="Lubonja R."/>
            <person name="Lui A."/>
            <person name="MacDonald P."/>
            <person name="Magnisalis V."/>
            <person name="Maru K."/>
            <person name="Matthews C."/>
            <person name="McCusker W."/>
            <person name="McDonough S."/>
            <person name="Mehta T."/>
            <person name="Meldrim J."/>
            <person name="Meneus L."/>
            <person name="Mihai O."/>
            <person name="Mihalev A."/>
            <person name="Mihova T."/>
            <person name="Mittelman R."/>
            <person name="Mlenga V."/>
            <person name="Montmayeur A."/>
            <person name="Mulrain L."/>
            <person name="Navidi A."/>
            <person name="Naylor J."/>
            <person name="Negash T."/>
            <person name="Nguyen T."/>
            <person name="Nguyen N."/>
            <person name="Nicol R."/>
            <person name="Norbu C."/>
            <person name="Norbu N."/>
            <person name="Novod N."/>
            <person name="O'Neill B."/>
            <person name="Osman S."/>
            <person name="Markiewicz E."/>
            <person name="Oyono O.L."/>
            <person name="Patti C."/>
            <person name="Phunkhang P."/>
            <person name="Pierre F."/>
            <person name="Priest M."/>
            <person name="Raghuraman S."/>
            <person name="Rege F."/>
            <person name="Reyes R."/>
            <person name="Rise C."/>
            <person name="Rogov P."/>
            <person name="Ross K."/>
            <person name="Ryan E."/>
            <person name="Settipalli S."/>
            <person name="Shea T."/>
            <person name="Sherpa N."/>
            <person name="Shi L."/>
            <person name="Shih D."/>
            <person name="Sparrow T."/>
            <person name="Spaulding J."/>
            <person name="Stalker J."/>
            <person name="Stange-Thomann N."/>
            <person name="Stavropoulos S."/>
            <person name="Stone C."/>
            <person name="Strader C."/>
            <person name="Tesfaye S."/>
            <person name="Thomson T."/>
            <person name="Thoulutsang Y."/>
            <person name="Thoulutsang D."/>
            <person name="Topham K."/>
            <person name="Topping I."/>
            <person name="Tsamla T."/>
            <person name="Vassiliev H."/>
            <person name="Vo A."/>
            <person name="Wangchuk T."/>
            <person name="Wangdi T."/>
            <person name="Weiand M."/>
            <person name="Wilkinson J."/>
            <person name="Wilson A."/>
            <person name="Yadav S."/>
            <person name="Young G."/>
            <person name="Yu Q."/>
            <person name="Zembek L."/>
            <person name="Zhong D."/>
            <person name="Zimmer A."/>
            <person name="Zwirko Z."/>
            <person name="Jaffe D.B."/>
            <person name="Alvarez P."/>
            <person name="Brockman W."/>
            <person name="Butler J."/>
            <person name="Chin C."/>
            <person name="Gnerre S."/>
            <person name="Grabherr M."/>
            <person name="Kleber M."/>
            <person name="Mauceli E."/>
            <person name="MacCallum I."/>
        </authorList>
    </citation>
    <scope>NUCLEOTIDE SEQUENCE [LARGE SCALE GENOMIC DNA]</scope>
    <source>
        <strain evidence="13">Tucson 15081-1352.22</strain>
    </source>
</reference>
<feature type="transmembrane region" description="Helical" evidence="10">
    <location>
        <begin position="159"/>
        <end position="177"/>
    </location>
</feature>
<proteinExistence type="inferred from homology"/>
<keyword evidence="8 10" id="KW-1133">Transmembrane helix</keyword>
<dbReference type="Proteomes" id="UP000009192">
    <property type="component" value="Unassembled WGS sequence"/>
</dbReference>
<dbReference type="GO" id="GO:0043048">
    <property type="term" value="P:dolichyl monophosphate biosynthetic process"/>
    <property type="evidence" value="ECO:0007669"/>
    <property type="project" value="TreeGrafter"/>
</dbReference>
<sequence length="455" mass="49552">MCERLLPRHSASTGGWLSLLLPAALVTSYLHAQPECGATDAVHRLLIAAAIGMCLRTLTFLLTSYVKAATSIQFILNHLLPGIVSSLCVHRSWPFALPTGLLITSIYHFVYVRVFRGLPRTFTFGEAAIMVQGVLLFVLNAICRLWTLPSTDFNQLNAIMTSALLCLLLVCVALHLVRFLRKPLPFYMLMVLLLLAVTCAPVTRPLPLIALLEFLLKDPLRLLIILSDLLLVAVTCGAVSWQLKSSTRASTRVRKVFHLLILLVFVPGLIYQCTLLYLATGVALAIFVVLELLRLLQMPPFAATLTQAFDSFKDEKDAGGLALTPFCLLIGCALPIWLTPCPCLRAGKDSQLLLLLLSGILTVGVGDTAASVLGSKYGRNKWKSSNRSLEGTVAFVLSILLSVGLLQLSGVLVMTQAKWFATIFATLNAALVEALTDQVDNLVLPLIFYIIVGLA</sequence>
<evidence type="ECO:0000313" key="12">
    <source>
        <dbReference type="EMBL" id="EDW09378.1"/>
    </source>
</evidence>
<protein>
    <recommendedName>
        <fullName evidence="3">dolichol kinase</fullName>
        <ecNumber evidence="3">2.7.1.108</ecNumber>
    </recommendedName>
</protein>
<evidence type="ECO:0000256" key="7">
    <source>
        <dbReference type="ARBA" id="ARBA00022824"/>
    </source>
</evidence>
<dbReference type="EMBL" id="CH933808">
    <property type="protein sequence ID" value="EDW09378.1"/>
    <property type="molecule type" value="Genomic_DNA"/>
</dbReference>
<accession>B4KRG2</accession>
<keyword evidence="4 12" id="KW-0808">Transferase</keyword>
<evidence type="ECO:0000256" key="9">
    <source>
        <dbReference type="ARBA" id="ARBA00023136"/>
    </source>
</evidence>
<keyword evidence="5 10" id="KW-0812">Transmembrane</keyword>
<evidence type="ECO:0000256" key="8">
    <source>
        <dbReference type="ARBA" id="ARBA00022989"/>
    </source>
</evidence>
<feature type="transmembrane region" description="Helical" evidence="10">
    <location>
        <begin position="318"/>
        <end position="338"/>
    </location>
</feature>
<dbReference type="AlphaFoldDB" id="B4KRG2"/>
<comment type="similarity">
    <text evidence="2">Belongs to the polyprenol kinase family.</text>
</comment>
<keyword evidence="11" id="KW-0732">Signal</keyword>
<organism evidence="12 13">
    <name type="scientific">Drosophila mojavensis</name>
    <name type="common">Fruit fly</name>
    <dbReference type="NCBI Taxonomy" id="7230"/>
    <lineage>
        <taxon>Eukaryota</taxon>
        <taxon>Metazoa</taxon>
        <taxon>Ecdysozoa</taxon>
        <taxon>Arthropoda</taxon>
        <taxon>Hexapoda</taxon>
        <taxon>Insecta</taxon>
        <taxon>Pterygota</taxon>
        <taxon>Neoptera</taxon>
        <taxon>Endopterygota</taxon>
        <taxon>Diptera</taxon>
        <taxon>Brachycera</taxon>
        <taxon>Muscomorpha</taxon>
        <taxon>Ephydroidea</taxon>
        <taxon>Drosophilidae</taxon>
        <taxon>Drosophila</taxon>
    </lineage>
</organism>
<evidence type="ECO:0000256" key="5">
    <source>
        <dbReference type="ARBA" id="ARBA00022692"/>
    </source>
</evidence>
<dbReference type="EC" id="2.7.1.108" evidence="3"/>
<dbReference type="InterPro" id="IPR032974">
    <property type="entry name" value="Polypren_kinase"/>
</dbReference>
<feature type="transmembrane region" description="Helical" evidence="10">
    <location>
        <begin position="184"/>
        <end position="203"/>
    </location>
</feature>
<comment type="subcellular location">
    <subcellularLocation>
        <location evidence="1">Endoplasmic reticulum membrane</location>
        <topology evidence="1">Multi-pass membrane protein</topology>
    </subcellularLocation>
</comment>
<feature type="transmembrane region" description="Helical" evidence="10">
    <location>
        <begin position="127"/>
        <end position="147"/>
    </location>
</feature>
<dbReference type="KEGG" id="dmo:Dmoj_GI19069"/>
<feature type="transmembrane region" description="Helical" evidence="10">
    <location>
        <begin position="42"/>
        <end position="62"/>
    </location>
</feature>
<dbReference type="InParanoid" id="B4KRG2"/>
<dbReference type="GO" id="GO:0005789">
    <property type="term" value="C:endoplasmic reticulum membrane"/>
    <property type="evidence" value="ECO:0007669"/>
    <property type="project" value="UniProtKB-SubCell"/>
</dbReference>
<dbReference type="OrthoDB" id="377083at2759"/>
<keyword evidence="6" id="KW-0418">Kinase</keyword>
<evidence type="ECO:0000256" key="2">
    <source>
        <dbReference type="ARBA" id="ARBA00010794"/>
    </source>
</evidence>
<dbReference type="PhylomeDB" id="B4KRG2"/>
<dbReference type="PANTHER" id="PTHR13205">
    <property type="entry name" value="TRANSMEMBRANE PROTEIN 15-RELATED"/>
    <property type="match status" value="1"/>
</dbReference>
<dbReference type="OMA" id="EIHWPGT"/>
<dbReference type="GO" id="GO:0004168">
    <property type="term" value="F:dolichol kinase activity"/>
    <property type="evidence" value="ECO:0007669"/>
    <property type="project" value="UniProtKB-EC"/>
</dbReference>
<evidence type="ECO:0000256" key="6">
    <source>
        <dbReference type="ARBA" id="ARBA00022777"/>
    </source>
</evidence>
<name>B4KRG2_DROMO</name>
<evidence type="ECO:0000256" key="3">
    <source>
        <dbReference type="ARBA" id="ARBA00012132"/>
    </source>
</evidence>
<keyword evidence="9 10" id="KW-0472">Membrane</keyword>
<dbReference type="eggNOG" id="KOG2468">
    <property type="taxonomic scope" value="Eukaryota"/>
</dbReference>
<evidence type="ECO:0000256" key="10">
    <source>
        <dbReference type="SAM" id="Phobius"/>
    </source>
</evidence>
<feature type="transmembrane region" description="Helical" evidence="10">
    <location>
        <begin position="99"/>
        <end position="115"/>
    </location>
</feature>
<evidence type="ECO:0000313" key="13">
    <source>
        <dbReference type="Proteomes" id="UP000009192"/>
    </source>
</evidence>
<evidence type="ECO:0000256" key="11">
    <source>
        <dbReference type="SAM" id="SignalP"/>
    </source>
</evidence>
<dbReference type="PANTHER" id="PTHR13205:SF15">
    <property type="entry name" value="DOLICHOL KINASE"/>
    <property type="match status" value="1"/>
</dbReference>
<feature type="transmembrane region" description="Helical" evidence="10">
    <location>
        <begin position="393"/>
        <end position="413"/>
    </location>
</feature>
<evidence type="ECO:0000256" key="4">
    <source>
        <dbReference type="ARBA" id="ARBA00022679"/>
    </source>
</evidence>
<dbReference type="FunCoup" id="B4KRG2">
    <property type="interactions" value="807"/>
</dbReference>
<keyword evidence="7" id="KW-0256">Endoplasmic reticulum</keyword>